<dbReference type="AlphaFoldDB" id="A0A5C6DWF9"/>
<sequence>MRDPVHAFFVYGTLKQGGCRDSLWPCVPLKITSAWTYGTLYDRADYPAMMPGQTRVKGEYRLFRESELPEVLEAIDAIEGTNQYGVPDLYHRVVVDVFAEDMTRIGKAYTYHYAIDPAADGFSRMMPRGDQTDVEWLAF</sequence>
<name>A0A5C6DWF9_9BACT</name>
<proteinExistence type="predicted"/>
<comment type="caution">
    <text evidence="2">The sequence shown here is derived from an EMBL/GenBank/DDBJ whole genome shotgun (WGS) entry which is preliminary data.</text>
</comment>
<dbReference type="OrthoDB" id="8538589at2"/>
<keyword evidence="3" id="KW-1185">Reference proteome</keyword>
<dbReference type="Proteomes" id="UP000315471">
    <property type="component" value="Unassembled WGS sequence"/>
</dbReference>
<dbReference type="InterPro" id="IPR013024">
    <property type="entry name" value="GGCT-like"/>
</dbReference>
<reference evidence="2 3" key="1">
    <citation type="submission" date="2019-02" db="EMBL/GenBank/DDBJ databases">
        <title>Deep-cultivation of Planctomycetes and their phenomic and genomic characterization uncovers novel biology.</title>
        <authorList>
            <person name="Wiegand S."/>
            <person name="Jogler M."/>
            <person name="Boedeker C."/>
            <person name="Pinto D."/>
            <person name="Vollmers J."/>
            <person name="Rivas-Marin E."/>
            <person name="Kohn T."/>
            <person name="Peeters S.H."/>
            <person name="Heuer A."/>
            <person name="Rast P."/>
            <person name="Oberbeckmann S."/>
            <person name="Bunk B."/>
            <person name="Jeske O."/>
            <person name="Meyerdierks A."/>
            <person name="Storesund J.E."/>
            <person name="Kallscheuer N."/>
            <person name="Luecker S."/>
            <person name="Lage O.M."/>
            <person name="Pohl T."/>
            <person name="Merkel B.J."/>
            <person name="Hornburger P."/>
            <person name="Mueller R.-W."/>
            <person name="Bruemmer F."/>
            <person name="Labrenz M."/>
            <person name="Spormann A.M."/>
            <person name="Op Den Camp H."/>
            <person name="Overmann J."/>
            <person name="Amann R."/>
            <person name="Jetten M.S.M."/>
            <person name="Mascher T."/>
            <person name="Medema M.H."/>
            <person name="Devos D.P."/>
            <person name="Kaster A.-K."/>
            <person name="Ovreas L."/>
            <person name="Rohde M."/>
            <person name="Galperin M.Y."/>
            <person name="Jogler C."/>
        </authorList>
    </citation>
    <scope>NUCLEOTIDE SEQUENCE [LARGE SCALE GENOMIC DNA]</scope>
    <source>
        <strain evidence="2 3">Q31b</strain>
    </source>
</reference>
<organism evidence="2 3">
    <name type="scientific">Novipirellula aureliae</name>
    <dbReference type="NCBI Taxonomy" id="2527966"/>
    <lineage>
        <taxon>Bacteria</taxon>
        <taxon>Pseudomonadati</taxon>
        <taxon>Planctomycetota</taxon>
        <taxon>Planctomycetia</taxon>
        <taxon>Pirellulales</taxon>
        <taxon>Pirellulaceae</taxon>
        <taxon>Novipirellula</taxon>
    </lineage>
</organism>
<protein>
    <submittedName>
        <fullName evidence="2">AIG2-like family protein</fullName>
    </submittedName>
</protein>
<dbReference type="SUPFAM" id="SSF110857">
    <property type="entry name" value="Gamma-glutamyl cyclotransferase-like"/>
    <property type="match status" value="1"/>
</dbReference>
<dbReference type="InterPro" id="IPR009288">
    <property type="entry name" value="AIG2-like_dom"/>
</dbReference>
<gene>
    <name evidence="2" type="ORF">Q31b_36020</name>
</gene>
<evidence type="ECO:0000313" key="2">
    <source>
        <dbReference type="EMBL" id="TWU40257.1"/>
    </source>
</evidence>
<dbReference type="Gene3D" id="3.10.490.10">
    <property type="entry name" value="Gamma-glutamyl cyclotransferase-like"/>
    <property type="match status" value="1"/>
</dbReference>
<evidence type="ECO:0000313" key="3">
    <source>
        <dbReference type="Proteomes" id="UP000315471"/>
    </source>
</evidence>
<feature type="domain" description="Gamma-glutamylcyclotransferase AIG2-like" evidence="1">
    <location>
        <begin position="8"/>
        <end position="115"/>
    </location>
</feature>
<evidence type="ECO:0000259" key="1">
    <source>
        <dbReference type="Pfam" id="PF06094"/>
    </source>
</evidence>
<dbReference type="Pfam" id="PF06094">
    <property type="entry name" value="GGACT"/>
    <property type="match status" value="1"/>
</dbReference>
<dbReference type="EMBL" id="SJPY01000005">
    <property type="protein sequence ID" value="TWU40257.1"/>
    <property type="molecule type" value="Genomic_DNA"/>
</dbReference>
<dbReference type="CDD" id="cd06661">
    <property type="entry name" value="GGCT_like"/>
    <property type="match status" value="1"/>
</dbReference>
<dbReference type="InterPro" id="IPR036568">
    <property type="entry name" value="GGCT-like_sf"/>
</dbReference>
<accession>A0A5C6DWF9</accession>
<dbReference type="RefSeq" id="WP_146600847.1">
    <property type="nucleotide sequence ID" value="NZ_SJPY01000005.1"/>
</dbReference>